<reference evidence="1" key="1">
    <citation type="submission" date="2022-04" db="EMBL/GenBank/DDBJ databases">
        <title>Genome of the entomopathogenic fungus Entomophthora muscae.</title>
        <authorList>
            <person name="Elya C."/>
            <person name="Lovett B.R."/>
            <person name="Lee E."/>
            <person name="Macias A.M."/>
            <person name="Hajek A.E."/>
            <person name="De Bivort B.L."/>
            <person name="Kasson M.T."/>
            <person name="De Fine Licht H.H."/>
            <person name="Stajich J.E."/>
        </authorList>
    </citation>
    <scope>NUCLEOTIDE SEQUENCE</scope>
    <source>
        <strain evidence="1">Berkeley</strain>
    </source>
</reference>
<evidence type="ECO:0000313" key="1">
    <source>
        <dbReference type="EMBL" id="KAJ9061856.1"/>
    </source>
</evidence>
<dbReference type="EMBL" id="QTSX02005037">
    <property type="protein sequence ID" value="KAJ9061856.1"/>
    <property type="molecule type" value="Genomic_DNA"/>
</dbReference>
<dbReference type="Proteomes" id="UP001165960">
    <property type="component" value="Unassembled WGS sequence"/>
</dbReference>
<comment type="caution">
    <text evidence="1">The sequence shown here is derived from an EMBL/GenBank/DDBJ whole genome shotgun (WGS) entry which is preliminary data.</text>
</comment>
<evidence type="ECO:0000313" key="2">
    <source>
        <dbReference type="Proteomes" id="UP001165960"/>
    </source>
</evidence>
<keyword evidence="2" id="KW-1185">Reference proteome</keyword>
<name>A0ACC2SHY8_9FUNG</name>
<gene>
    <name evidence="1" type="ORF">DSO57_1016431</name>
</gene>
<proteinExistence type="predicted"/>
<organism evidence="1 2">
    <name type="scientific">Entomophthora muscae</name>
    <dbReference type="NCBI Taxonomy" id="34485"/>
    <lineage>
        <taxon>Eukaryota</taxon>
        <taxon>Fungi</taxon>
        <taxon>Fungi incertae sedis</taxon>
        <taxon>Zoopagomycota</taxon>
        <taxon>Entomophthoromycotina</taxon>
        <taxon>Entomophthoromycetes</taxon>
        <taxon>Entomophthorales</taxon>
        <taxon>Entomophthoraceae</taxon>
        <taxon>Entomophthora</taxon>
    </lineage>
</organism>
<sequence>MHYLENIPSVLPMKSISQGSQCCIIYPSNTHLFINVRIDNLLPLNTRAQGQDLNPEPEFLQDAVPMDQEPARLHFSEIEPPQAEGPAKSQSQNISTGSIMMVPEEEFLELPNGGREGGPMNFMSLKSS</sequence>
<protein>
    <submittedName>
        <fullName evidence="1">Uncharacterized protein</fullName>
    </submittedName>
</protein>
<accession>A0ACC2SHY8</accession>